<reference evidence="4" key="1">
    <citation type="journal article" date="2010" name="Nature">
        <title>The Amphimedon queenslandica genome and the evolution of animal complexity.</title>
        <authorList>
            <person name="Srivastava M."/>
            <person name="Simakov O."/>
            <person name="Chapman J."/>
            <person name="Fahey B."/>
            <person name="Gauthier M.E."/>
            <person name="Mitros T."/>
            <person name="Richards G.S."/>
            <person name="Conaco C."/>
            <person name="Dacre M."/>
            <person name="Hellsten U."/>
            <person name="Larroux C."/>
            <person name="Putnam N.H."/>
            <person name="Stanke M."/>
            <person name="Adamska M."/>
            <person name="Darling A."/>
            <person name="Degnan S.M."/>
            <person name="Oakley T.H."/>
            <person name="Plachetzki D.C."/>
            <person name="Zhai Y."/>
            <person name="Adamski M."/>
            <person name="Calcino A."/>
            <person name="Cummins S.F."/>
            <person name="Goodstein D.M."/>
            <person name="Harris C."/>
            <person name="Jackson D.J."/>
            <person name="Leys S.P."/>
            <person name="Shu S."/>
            <person name="Woodcroft B.J."/>
            <person name="Vervoort M."/>
            <person name="Kosik K.S."/>
            <person name="Manning G."/>
            <person name="Degnan B.M."/>
            <person name="Rokhsar D.S."/>
        </authorList>
    </citation>
    <scope>NUCLEOTIDE SEQUENCE [LARGE SCALE GENOMIC DNA]</scope>
</reference>
<protein>
    <recommendedName>
        <fullName evidence="5">Death domain-containing protein</fullName>
    </recommendedName>
</protein>
<evidence type="ECO:0000256" key="1">
    <source>
        <dbReference type="SAM" id="MobiDB-lite"/>
    </source>
</evidence>
<accession>A0AAN0JX59</accession>
<reference evidence="3" key="2">
    <citation type="submission" date="2024-06" db="UniProtKB">
        <authorList>
            <consortium name="EnsemblMetazoa"/>
        </authorList>
    </citation>
    <scope>IDENTIFICATION</scope>
</reference>
<feature type="transmembrane region" description="Helical" evidence="2">
    <location>
        <begin position="121"/>
        <end position="141"/>
    </location>
</feature>
<sequence length="342" mass="39412">MAEIMRDAIPRFSTNSLKKALDTLRCWFEKACQGIHKHYTYSFDGEALVDIFYRLQEVGIYTVELLQNVKNVVNFCKLLSSITSKICFNRFLNRILGPIIRNVKDSISKLNKSMQTNLHKYYAASVMYDVILIIIALLLFICQSTLGSATDMEQLMIFVTVIHLIISGDVESNPGPQYDARDLYKKEPEVDDFQRIFIQCGAACHWQIIGRALGVKVDDLINSPLSAADKIGVVHKKWSDKHQDFTWERLIEACEGYDQFGRVRDAIDKFLSSDKAHKKYRDEPDFESKRSRRSENDYSNKRDNGPVTTINVHVHIPTSVLLFIIVILCGVIIYQWTDNRNW</sequence>
<keyword evidence="2" id="KW-1133">Transmembrane helix</keyword>
<keyword evidence="2" id="KW-0472">Membrane</keyword>
<proteinExistence type="predicted"/>
<evidence type="ECO:0008006" key="5">
    <source>
        <dbReference type="Google" id="ProtNLM"/>
    </source>
</evidence>
<evidence type="ECO:0000313" key="4">
    <source>
        <dbReference type="Proteomes" id="UP000007879"/>
    </source>
</evidence>
<dbReference type="GeneID" id="109589961"/>
<organism evidence="3 4">
    <name type="scientific">Amphimedon queenslandica</name>
    <name type="common">Sponge</name>
    <dbReference type="NCBI Taxonomy" id="400682"/>
    <lineage>
        <taxon>Eukaryota</taxon>
        <taxon>Metazoa</taxon>
        <taxon>Porifera</taxon>
        <taxon>Demospongiae</taxon>
        <taxon>Heteroscleromorpha</taxon>
        <taxon>Haplosclerida</taxon>
        <taxon>Niphatidae</taxon>
        <taxon>Amphimedon</taxon>
    </lineage>
</organism>
<dbReference type="Proteomes" id="UP000007879">
    <property type="component" value="Unassembled WGS sequence"/>
</dbReference>
<dbReference type="AlphaFoldDB" id="A0AAN0JX59"/>
<name>A0AAN0JX59_AMPQE</name>
<feature type="region of interest" description="Disordered" evidence="1">
    <location>
        <begin position="281"/>
        <end position="302"/>
    </location>
</feature>
<evidence type="ECO:0000256" key="2">
    <source>
        <dbReference type="SAM" id="Phobius"/>
    </source>
</evidence>
<keyword evidence="4" id="KW-1185">Reference proteome</keyword>
<dbReference type="KEGG" id="aqu:109589961"/>
<dbReference type="EnsemblMetazoa" id="XM_020005931.1">
    <property type="protein sequence ID" value="XP_019861490.1"/>
    <property type="gene ID" value="LOC109589961"/>
</dbReference>
<feature type="transmembrane region" description="Helical" evidence="2">
    <location>
        <begin position="316"/>
        <end position="336"/>
    </location>
</feature>
<dbReference type="RefSeq" id="XP_019861490.1">
    <property type="nucleotide sequence ID" value="XM_020005931.1"/>
</dbReference>
<evidence type="ECO:0000313" key="3">
    <source>
        <dbReference type="EnsemblMetazoa" id="XP_019861490.1"/>
    </source>
</evidence>
<keyword evidence="2" id="KW-0812">Transmembrane</keyword>